<feature type="DNA-binding region" description="H-T-H motif" evidence="2">
    <location>
        <begin position="30"/>
        <end position="49"/>
    </location>
</feature>
<keyword evidence="1 2" id="KW-0238">DNA-binding</keyword>
<reference evidence="4 5" key="1">
    <citation type="journal article" date="2019" name="Int. J. Syst. Evol. Microbiol.">
        <title>The Global Catalogue of Microorganisms (GCM) 10K type strain sequencing project: providing services to taxonomists for standard genome sequencing and annotation.</title>
        <authorList>
            <consortium name="The Broad Institute Genomics Platform"/>
            <consortium name="The Broad Institute Genome Sequencing Center for Infectious Disease"/>
            <person name="Wu L."/>
            <person name="Ma J."/>
        </authorList>
    </citation>
    <scope>NUCLEOTIDE SEQUENCE [LARGE SCALE GENOMIC DNA]</scope>
    <source>
        <strain evidence="4 5">JCM 8201</strain>
    </source>
</reference>
<dbReference type="EMBL" id="BAAATZ010000017">
    <property type="protein sequence ID" value="GAA2730177.1"/>
    <property type="molecule type" value="Genomic_DNA"/>
</dbReference>
<keyword evidence="5" id="KW-1185">Reference proteome</keyword>
<dbReference type="RefSeq" id="WP_344452322.1">
    <property type="nucleotide sequence ID" value="NZ_BAAATZ010000017.1"/>
</dbReference>
<name>A0ABN3UCG8_9ACTN</name>
<dbReference type="InterPro" id="IPR009057">
    <property type="entry name" value="Homeodomain-like_sf"/>
</dbReference>
<dbReference type="PANTHER" id="PTHR30055:SF200">
    <property type="entry name" value="HTH-TYPE TRANSCRIPTIONAL REPRESSOR BDCR"/>
    <property type="match status" value="1"/>
</dbReference>
<dbReference type="InterPro" id="IPR001647">
    <property type="entry name" value="HTH_TetR"/>
</dbReference>
<dbReference type="PRINTS" id="PR00455">
    <property type="entry name" value="HTHTETR"/>
</dbReference>
<evidence type="ECO:0000313" key="4">
    <source>
        <dbReference type="EMBL" id="GAA2730177.1"/>
    </source>
</evidence>
<dbReference type="SUPFAM" id="SSF48498">
    <property type="entry name" value="Tetracyclin repressor-like, C-terminal domain"/>
    <property type="match status" value="1"/>
</dbReference>
<evidence type="ECO:0000256" key="1">
    <source>
        <dbReference type="ARBA" id="ARBA00023125"/>
    </source>
</evidence>
<dbReference type="Gene3D" id="1.10.357.10">
    <property type="entry name" value="Tetracycline Repressor, domain 2"/>
    <property type="match status" value="1"/>
</dbReference>
<accession>A0ABN3UCG8</accession>
<comment type="caution">
    <text evidence="4">The sequence shown here is derived from an EMBL/GenBank/DDBJ whole genome shotgun (WGS) entry which is preliminary data.</text>
</comment>
<dbReference type="InterPro" id="IPR036271">
    <property type="entry name" value="Tet_transcr_reg_TetR-rel_C_sf"/>
</dbReference>
<dbReference type="InterPro" id="IPR050109">
    <property type="entry name" value="HTH-type_TetR-like_transc_reg"/>
</dbReference>
<dbReference type="PANTHER" id="PTHR30055">
    <property type="entry name" value="HTH-TYPE TRANSCRIPTIONAL REGULATOR RUTR"/>
    <property type="match status" value="1"/>
</dbReference>
<evidence type="ECO:0000259" key="3">
    <source>
        <dbReference type="PROSITE" id="PS50977"/>
    </source>
</evidence>
<dbReference type="Proteomes" id="UP001501842">
    <property type="component" value="Unassembled WGS sequence"/>
</dbReference>
<dbReference type="Pfam" id="PF00440">
    <property type="entry name" value="TetR_N"/>
    <property type="match status" value="1"/>
</dbReference>
<feature type="domain" description="HTH tetR-type" evidence="3">
    <location>
        <begin position="7"/>
        <end position="67"/>
    </location>
</feature>
<protein>
    <submittedName>
        <fullName evidence="4">Helix-turn-helix domain-containing protein</fullName>
    </submittedName>
</protein>
<organism evidence="4 5">
    <name type="scientific">Actinocorallia aurantiaca</name>
    <dbReference type="NCBI Taxonomy" id="46204"/>
    <lineage>
        <taxon>Bacteria</taxon>
        <taxon>Bacillati</taxon>
        <taxon>Actinomycetota</taxon>
        <taxon>Actinomycetes</taxon>
        <taxon>Streptosporangiales</taxon>
        <taxon>Thermomonosporaceae</taxon>
        <taxon>Actinocorallia</taxon>
    </lineage>
</organism>
<evidence type="ECO:0000256" key="2">
    <source>
        <dbReference type="PROSITE-ProRule" id="PRU00335"/>
    </source>
</evidence>
<sequence length="178" mass="19885">MDRSDNSAHETRILDAAERLFYARGVQAVGMDELRTAAGVSLKRLYQSFPSKEVLVTAYLDRRDERWLSSLRTFVGDGGVLEVFTWLVQWFGSEDFRGCAFLNAFGELGDQVVRPVRRHKDRLRAYLRELAVREGASDPDLRADQLLILVDGATVTAMLGRPNAAGAALRLALPDMRG</sequence>
<gene>
    <name evidence="4" type="ORF">GCM10010439_42510</name>
</gene>
<proteinExistence type="predicted"/>
<dbReference type="SUPFAM" id="SSF46689">
    <property type="entry name" value="Homeodomain-like"/>
    <property type="match status" value="1"/>
</dbReference>
<dbReference type="PROSITE" id="PS50977">
    <property type="entry name" value="HTH_TETR_2"/>
    <property type="match status" value="1"/>
</dbReference>
<evidence type="ECO:0000313" key="5">
    <source>
        <dbReference type="Proteomes" id="UP001501842"/>
    </source>
</evidence>